<protein>
    <recommendedName>
        <fullName evidence="3">Metallo-beta-lactamase domain-containing protein</fullName>
    </recommendedName>
</protein>
<dbReference type="AlphaFoldDB" id="A0A975CNY0"/>
<dbReference type="RefSeq" id="WP_208078599.1">
    <property type="nucleotide sequence ID" value="NZ_CP071869.1"/>
</dbReference>
<dbReference type="EMBL" id="CP071869">
    <property type="protein sequence ID" value="QTE22690.1"/>
    <property type="molecule type" value="Genomic_DNA"/>
</dbReference>
<reference evidence="1 2" key="1">
    <citation type="submission" date="2021-03" db="EMBL/GenBank/DDBJ databases">
        <title>Complete genome of Polaribacter_sp.SM13.</title>
        <authorList>
            <person name="Jeong S.W."/>
            <person name="Bae J.W."/>
        </authorList>
    </citation>
    <scope>NUCLEOTIDE SEQUENCE [LARGE SCALE GENOMIC DNA]</scope>
    <source>
        <strain evidence="1 2">SM13</strain>
    </source>
</reference>
<evidence type="ECO:0008006" key="3">
    <source>
        <dbReference type="Google" id="ProtNLM"/>
    </source>
</evidence>
<keyword evidence="2" id="KW-1185">Reference proteome</keyword>
<proteinExistence type="predicted"/>
<organism evidence="1 2">
    <name type="scientific">Polaribacter cellanae</name>
    <dbReference type="NCBI Taxonomy" id="2818493"/>
    <lineage>
        <taxon>Bacteria</taxon>
        <taxon>Pseudomonadati</taxon>
        <taxon>Bacteroidota</taxon>
        <taxon>Flavobacteriia</taxon>
        <taxon>Flavobacteriales</taxon>
        <taxon>Flavobacteriaceae</taxon>
    </lineage>
</organism>
<sequence length="468" mass="54170">MRAIPILIFLFILIGCKNEKKKVTLNQLITHYNKIEVPQSYSIDFTNTRFVPYQVYDYKNVDGLTANHIIEIDGKRKQAYNKRLTNVAGGFEFESITAVKDTTAIDYSLNKIWDGNFITSLDAKEEYNYLQKTGQRKLSVFEAKKLLETPKDSLIYVFDSKTLDAIITKNGKKDTLVYTFSTQPIQLKEIKNSAESRIFKNFKTYKGFSYASEYSYVKNKDTTTTPLKVKINSFKEIDKIDANKFSTPKGYTFEKPIVNKDKLSKIGKNTYIIRDFKRGRNVLFVVKNNVITVIGAPVSNTYSKEVIETIEKKFPKGKIKFVYVTHMHNDHIAGLQEYANKNATIIADAFTIEGIKDFDQFKETSNQFKFKTIKDREIFNGIQFHYPKNRHCKMQGFAYIIKDQLVYQGDFMQVSSNLTVPSILPEATKHFIERIYEDKLAVKTVIGQHQAGNEIPMTFLNKYYKKHQ</sequence>
<name>A0A975CNY0_9FLAO</name>
<evidence type="ECO:0000313" key="1">
    <source>
        <dbReference type="EMBL" id="QTE22690.1"/>
    </source>
</evidence>
<accession>A0A975CNY0</accession>
<dbReference type="KEGG" id="pcea:J3359_18175"/>
<dbReference type="InterPro" id="IPR036866">
    <property type="entry name" value="RibonucZ/Hydroxyglut_hydro"/>
</dbReference>
<dbReference type="PROSITE" id="PS51257">
    <property type="entry name" value="PROKAR_LIPOPROTEIN"/>
    <property type="match status" value="1"/>
</dbReference>
<gene>
    <name evidence="1" type="ORF">J3359_18175</name>
</gene>
<dbReference type="SUPFAM" id="SSF56281">
    <property type="entry name" value="Metallo-hydrolase/oxidoreductase"/>
    <property type="match status" value="1"/>
</dbReference>
<evidence type="ECO:0000313" key="2">
    <source>
        <dbReference type="Proteomes" id="UP000663920"/>
    </source>
</evidence>
<dbReference type="Proteomes" id="UP000663920">
    <property type="component" value="Chromosome"/>
</dbReference>
<dbReference type="Gene3D" id="3.60.15.10">
    <property type="entry name" value="Ribonuclease Z/Hydroxyacylglutathione hydrolase-like"/>
    <property type="match status" value="1"/>
</dbReference>